<proteinExistence type="predicted"/>
<evidence type="ECO:0000313" key="3">
    <source>
        <dbReference type="Proteomes" id="UP000000756"/>
    </source>
</evidence>
<keyword evidence="3" id="KW-1185">Reference proteome</keyword>
<accession>A0KHL0</accession>
<protein>
    <submittedName>
        <fullName evidence="2">Uncharacterized protein</fullName>
    </submittedName>
</protein>
<organism evidence="2 3">
    <name type="scientific">Aeromonas hydrophila subsp. hydrophila (strain ATCC 7966 / DSM 30187 / BCRC 13018 / CCUG 14551 / JCM 1027 / KCTC 2358 / NCIMB 9240 / NCTC 8049)</name>
    <dbReference type="NCBI Taxonomy" id="380703"/>
    <lineage>
        <taxon>Bacteria</taxon>
        <taxon>Pseudomonadati</taxon>
        <taxon>Pseudomonadota</taxon>
        <taxon>Gammaproteobacteria</taxon>
        <taxon>Aeromonadales</taxon>
        <taxon>Aeromonadaceae</taxon>
        <taxon>Aeromonas</taxon>
    </lineage>
</organism>
<feature type="region of interest" description="Disordered" evidence="1">
    <location>
        <begin position="1"/>
        <end position="36"/>
    </location>
</feature>
<sequence length="36" mass="3949">MSKPTRKGEGHRLFAEASGASKQSIQQQSFSFMGHP</sequence>
<dbReference type="EMBL" id="CP000462">
    <property type="protein sequence ID" value="ABK38026.1"/>
    <property type="molecule type" value="Genomic_DNA"/>
</dbReference>
<dbReference type="HOGENOM" id="CLU_3354116_0_0_6"/>
<feature type="compositionally biased region" description="Basic and acidic residues" evidence="1">
    <location>
        <begin position="1"/>
        <end position="14"/>
    </location>
</feature>
<evidence type="ECO:0000256" key="1">
    <source>
        <dbReference type="SAM" id="MobiDB-lite"/>
    </source>
</evidence>
<dbReference type="Proteomes" id="UP000000756">
    <property type="component" value="Chromosome"/>
</dbReference>
<evidence type="ECO:0000313" key="2">
    <source>
        <dbReference type="EMBL" id="ABK38026.1"/>
    </source>
</evidence>
<feature type="compositionally biased region" description="Low complexity" evidence="1">
    <location>
        <begin position="21"/>
        <end position="36"/>
    </location>
</feature>
<dbReference type="EnsemblBacteria" id="ABK38026">
    <property type="protein sequence ID" value="ABK38026"/>
    <property type="gene ID" value="AHA_1220"/>
</dbReference>
<dbReference type="KEGG" id="aha:AHA_1220"/>
<reference evidence="2 3" key="1">
    <citation type="journal article" date="2006" name="J. Bacteriol.">
        <title>Genome sequence of Aeromonas hydrophila ATCC 7966T: jack of all trades.</title>
        <authorList>
            <person name="Seshadri R."/>
            <person name="Joseph S.W."/>
            <person name="Chopra A.K."/>
            <person name="Sha J."/>
            <person name="Shaw J."/>
            <person name="Graf J."/>
            <person name="Haft D."/>
            <person name="Wu M."/>
            <person name="Ren Q."/>
            <person name="Rosovitz M.J."/>
            <person name="Madupu R."/>
            <person name="Tallon L."/>
            <person name="Kim M."/>
            <person name="Jin S."/>
            <person name="Vuong H."/>
            <person name="Stine O.C."/>
            <person name="Ali A."/>
            <person name="Horneman A.J."/>
            <person name="Heidelberg J.F."/>
        </authorList>
    </citation>
    <scope>NUCLEOTIDE SEQUENCE [LARGE SCALE GENOMIC DNA]</scope>
    <source>
        <strain evidence="3">ATCC 7966 / DSM 30187 / BCRC 13018 / CCUG 14551 / JCM 1027 / KCTC 2358 / NCIMB 9240 / NCTC 8049</strain>
    </source>
</reference>
<name>A0KHL0_AERHH</name>
<dbReference type="STRING" id="380703.AHA_1220"/>
<dbReference type="AlphaFoldDB" id="A0KHL0"/>
<gene>
    <name evidence="2" type="ordered locus">AHA_1220</name>
</gene>